<evidence type="ECO:0000313" key="1">
    <source>
        <dbReference type="EMBL" id="GIM98296.1"/>
    </source>
</evidence>
<comment type="caution">
    <text evidence="1">The sequence shown here is derived from an EMBL/GenBank/DDBJ whole genome shotgun (WGS) entry which is preliminary data.</text>
</comment>
<dbReference type="EMBL" id="BOQN01000215">
    <property type="protein sequence ID" value="GIM98296.1"/>
    <property type="molecule type" value="Genomic_DNA"/>
</dbReference>
<dbReference type="AlphaFoldDB" id="A0A920BS62"/>
<sequence>MADQANELRDPLNEWDFIGVFDPAINTDEYDCMIQSLIRMLAAGAETNDIARFLDGEITGHFGISPD</sequence>
<name>A0A920BS62_9ACTN</name>
<reference evidence="1 2" key="1">
    <citation type="submission" date="2021-03" db="EMBL/GenBank/DDBJ databases">
        <title>Whole genome shotgun sequence of Actinoplanes toevensis NBRC 105298.</title>
        <authorList>
            <person name="Komaki H."/>
            <person name="Tamura T."/>
        </authorList>
    </citation>
    <scope>NUCLEOTIDE SEQUENCE [LARGE SCALE GENOMIC DNA]</scope>
    <source>
        <strain evidence="1 2">NBRC 105298</strain>
    </source>
</reference>
<proteinExistence type="predicted"/>
<organism evidence="1 2">
    <name type="scientific">Paractinoplanes toevensis</name>
    <dbReference type="NCBI Taxonomy" id="571911"/>
    <lineage>
        <taxon>Bacteria</taxon>
        <taxon>Bacillati</taxon>
        <taxon>Actinomycetota</taxon>
        <taxon>Actinomycetes</taxon>
        <taxon>Micromonosporales</taxon>
        <taxon>Micromonosporaceae</taxon>
        <taxon>Paractinoplanes</taxon>
    </lineage>
</organism>
<protein>
    <submittedName>
        <fullName evidence="1">Uncharacterized protein</fullName>
    </submittedName>
</protein>
<gene>
    <name evidence="1" type="ORF">Ato02nite_100890</name>
</gene>
<dbReference type="RefSeq" id="WP_213013919.1">
    <property type="nucleotide sequence ID" value="NZ_BOQN01000215.1"/>
</dbReference>
<dbReference type="Proteomes" id="UP000677082">
    <property type="component" value="Unassembled WGS sequence"/>
</dbReference>
<evidence type="ECO:0000313" key="2">
    <source>
        <dbReference type="Proteomes" id="UP000677082"/>
    </source>
</evidence>
<keyword evidence="2" id="KW-1185">Reference proteome</keyword>
<accession>A0A920BS62</accession>